<dbReference type="Gene3D" id="3.90.1150.10">
    <property type="entry name" value="Aspartate Aminotransferase, domain 1"/>
    <property type="match status" value="1"/>
</dbReference>
<comment type="function">
    <text evidence="3">Catalyzes the formation of L-homocysteine from O-succinyl-L-homoserine (OSHS) and hydrogen sulfide.</text>
</comment>
<dbReference type="Pfam" id="PF01053">
    <property type="entry name" value="Cys_Met_Meta_PP"/>
    <property type="match status" value="1"/>
</dbReference>
<dbReference type="InterPro" id="IPR015424">
    <property type="entry name" value="PyrdxlP-dep_Trfase"/>
</dbReference>
<keyword evidence="3" id="KW-0808">Transferase</keyword>
<keyword evidence="3" id="KW-0028">Amino-acid biosynthesis</keyword>
<dbReference type="NCBIfam" id="TIGR01325">
    <property type="entry name" value="O_suc_HS_sulf"/>
    <property type="match status" value="1"/>
</dbReference>
<comment type="similarity">
    <text evidence="3">Belongs to the trans-sulfuration enzymes family. MetZ subfamily.</text>
</comment>
<dbReference type="HAMAP" id="MF_02056">
    <property type="entry name" value="MetZ"/>
    <property type="match status" value="1"/>
</dbReference>
<evidence type="ECO:0000256" key="2">
    <source>
        <dbReference type="ARBA" id="ARBA00022898"/>
    </source>
</evidence>
<dbReference type="SUPFAM" id="SSF53383">
    <property type="entry name" value="PLP-dependent transferases"/>
    <property type="match status" value="1"/>
</dbReference>
<dbReference type="EMBL" id="JANGSQ010000107">
    <property type="protein sequence ID" value="MCW4591478.1"/>
    <property type="molecule type" value="Genomic_DNA"/>
</dbReference>
<comment type="caution">
    <text evidence="5">The sequence shown here is derived from an EMBL/GenBank/DDBJ whole genome shotgun (WGS) entry which is preliminary data.</text>
</comment>
<feature type="modified residue" description="N6-(pyridoxal phosphate)lysine" evidence="3">
    <location>
        <position position="212"/>
    </location>
</feature>
<comment type="subunit">
    <text evidence="3">Homotetramer.</text>
</comment>
<reference evidence="5 6" key="1">
    <citation type="submission" date="2022-07" db="EMBL/GenBank/DDBJ databases">
        <title>Genome stability of Gluconacetobacter entanii AV429.</title>
        <authorList>
            <person name="Trcek J."/>
            <person name="Cepec E."/>
        </authorList>
    </citation>
    <scope>NUCLEOTIDE SEQUENCE [LARGE SCALE GENOMIC DNA]</scope>
    <source>
        <strain evidence="5 6">AV429_2022</strain>
    </source>
</reference>
<evidence type="ECO:0000256" key="3">
    <source>
        <dbReference type="HAMAP-Rule" id="MF_02056"/>
    </source>
</evidence>
<dbReference type="NCBIfam" id="NF006003">
    <property type="entry name" value="PRK08133.1"/>
    <property type="match status" value="1"/>
</dbReference>
<sequence length="400" mass="43039">MTENSTPSEWRAATRLLHAGEERTPYGETSEALFLTSGFVYDSAEQAEATFLGDVQHYQYSRISNPTVTALERRLANLEGAEDCVTTSTGMGAVSSALLAQVRAGERVVASRALFGSCHWIVAELLPRYGVETVFVDGADLSAWAEALSKPTSAVLLESPSNPMLDILDIRAVCDLAHRAGAIVVVDNVFATPLYQKPLELGADVVVYSCTKHIDGQGRTLGGAVLGRKEWLDDVLRPFVRNTGNTLSPFNAWVMLKSLETLSLRVNAMTANAGKVADFLASAPQILRVFYPGRADHPQHELAMKQMSAGSTLVAFEVAGGKEGAFAFMDALKLISISNNLGDARSLVTHPATTTHHKIGPEERARLGITDGVIRFSVGLEDAEDLIDDLRRGLSAVAAR</sequence>
<dbReference type="RefSeq" id="WP_171790141.1">
    <property type="nucleotide sequence ID" value="NZ_JABJWD010000023.1"/>
</dbReference>
<dbReference type="PANTHER" id="PTHR11808:SF80">
    <property type="entry name" value="CYSTATHIONINE GAMMA-LYASE"/>
    <property type="match status" value="1"/>
</dbReference>
<dbReference type="PANTHER" id="PTHR11808">
    <property type="entry name" value="TRANS-SULFURATION ENZYME FAMILY MEMBER"/>
    <property type="match status" value="1"/>
</dbReference>
<dbReference type="InterPro" id="IPR015422">
    <property type="entry name" value="PyrdxlP-dep_Trfase_small"/>
</dbReference>
<proteinExistence type="inferred from homology"/>
<keyword evidence="2 3" id="KW-0663">Pyridoxal phosphate</keyword>
<name>A0ABT3K7V0_9PROT</name>
<evidence type="ECO:0000256" key="4">
    <source>
        <dbReference type="RuleBase" id="RU362118"/>
    </source>
</evidence>
<comment type="catalytic activity">
    <reaction evidence="3">
        <text>O-succinyl-L-homoserine + hydrogen sulfide = L-homocysteine + succinate</text>
        <dbReference type="Rhea" id="RHEA:27826"/>
        <dbReference type="ChEBI" id="CHEBI:29919"/>
        <dbReference type="ChEBI" id="CHEBI:30031"/>
        <dbReference type="ChEBI" id="CHEBI:57661"/>
        <dbReference type="ChEBI" id="CHEBI:58199"/>
    </reaction>
</comment>
<evidence type="ECO:0000313" key="5">
    <source>
        <dbReference type="EMBL" id="MCW4591478.1"/>
    </source>
</evidence>
<keyword evidence="3" id="KW-0486">Methionine biosynthesis</keyword>
<gene>
    <name evidence="3 5" type="primary">metZ</name>
    <name evidence="5" type="ORF">NO263_12895</name>
</gene>
<comment type="pathway">
    <text evidence="3">Amino-acid biosynthesis; L-methionine biosynthesis via de novo pathway; L-homocysteine from O-succinyl-L-homoserine: step 1/1.</text>
</comment>
<keyword evidence="6" id="KW-1185">Reference proteome</keyword>
<dbReference type="CDD" id="cd00614">
    <property type="entry name" value="CGS_like"/>
    <property type="match status" value="1"/>
</dbReference>
<dbReference type="InterPro" id="IPR000277">
    <property type="entry name" value="Cys/Met-Metab_PyrdxlP-dep_enz"/>
</dbReference>
<dbReference type="InterPro" id="IPR006234">
    <property type="entry name" value="O-succ-hSer_sulfhydrylase"/>
</dbReference>
<protein>
    <recommendedName>
        <fullName evidence="3">O-succinylhomoserine sulfhydrylase</fullName>
        <shortName evidence="3">OSH sulfhydrylase</shortName>
        <shortName evidence="3">OSHS sulfhydrylase</shortName>
        <ecNumber evidence="3">2.5.1.-</ecNumber>
    </recommendedName>
</protein>
<comment type="cofactor">
    <cofactor evidence="1 3 4">
        <name>pyridoxal 5'-phosphate</name>
        <dbReference type="ChEBI" id="CHEBI:597326"/>
    </cofactor>
</comment>
<dbReference type="Proteomes" id="UP001526337">
    <property type="component" value="Unassembled WGS sequence"/>
</dbReference>
<dbReference type="InterPro" id="IPR015421">
    <property type="entry name" value="PyrdxlP-dep_Trfase_major"/>
</dbReference>
<evidence type="ECO:0000313" key="6">
    <source>
        <dbReference type="Proteomes" id="UP001526337"/>
    </source>
</evidence>
<dbReference type="Gene3D" id="3.40.640.10">
    <property type="entry name" value="Type I PLP-dependent aspartate aminotransferase-like (Major domain)"/>
    <property type="match status" value="1"/>
</dbReference>
<dbReference type="PIRSF" id="PIRSF001434">
    <property type="entry name" value="CGS"/>
    <property type="match status" value="1"/>
</dbReference>
<organism evidence="5 6">
    <name type="scientific">Gluconacetobacter entanii</name>
    <dbReference type="NCBI Taxonomy" id="108528"/>
    <lineage>
        <taxon>Bacteria</taxon>
        <taxon>Pseudomonadati</taxon>
        <taxon>Pseudomonadota</taxon>
        <taxon>Alphaproteobacteria</taxon>
        <taxon>Acetobacterales</taxon>
        <taxon>Acetobacteraceae</taxon>
        <taxon>Gluconacetobacter</taxon>
    </lineage>
</organism>
<dbReference type="EC" id="2.5.1.-" evidence="3"/>
<evidence type="ECO:0000256" key="1">
    <source>
        <dbReference type="ARBA" id="ARBA00001933"/>
    </source>
</evidence>
<accession>A0ABT3K7V0</accession>